<evidence type="ECO:0000313" key="1">
    <source>
        <dbReference type="EMBL" id="ETT84150.1"/>
    </source>
</evidence>
<dbReference type="eggNOG" id="COG0457">
    <property type="taxonomic scope" value="Bacteria"/>
</dbReference>
<dbReference type="Proteomes" id="UP000019062">
    <property type="component" value="Unassembled WGS sequence"/>
</dbReference>
<dbReference type="AlphaFoldDB" id="W4EUD3"/>
<dbReference type="EMBL" id="ASQA01000028">
    <property type="protein sequence ID" value="ETT84150.1"/>
    <property type="molecule type" value="Genomic_DNA"/>
</dbReference>
<reference evidence="1 2" key="1">
    <citation type="journal article" date="2014" name="BMC Genomics">
        <title>Genomic comparison of sporeforming bacilli isolated from milk.</title>
        <authorList>
            <person name="Moreno Switt A.I."/>
            <person name="Andrus A.D."/>
            <person name="Ranieri M.L."/>
            <person name="Orsi R.H."/>
            <person name="Ivy R."/>
            <person name="den Bakker H.C."/>
            <person name="Martin N.H."/>
            <person name="Wiedmann M."/>
            <person name="Boor K.J."/>
        </authorList>
    </citation>
    <scope>NUCLEOTIDE SEQUENCE [LARGE SCALE GENOMIC DNA]</scope>
    <source>
        <strain evidence="1 2">FSL R5-213</strain>
    </source>
</reference>
<protein>
    <recommendedName>
        <fullName evidence="3">DUF2971 domain-containing protein</fullName>
    </recommendedName>
</protein>
<dbReference type="InterPro" id="IPR021352">
    <property type="entry name" value="DUF2971"/>
</dbReference>
<comment type="caution">
    <text evidence="1">The sequence shown here is derived from an EMBL/GenBank/DDBJ whole genome shotgun (WGS) entry which is preliminary data.</text>
</comment>
<organism evidence="1 2">
    <name type="scientific">Viridibacillus arenosi FSL R5-213</name>
    <dbReference type="NCBI Taxonomy" id="1227360"/>
    <lineage>
        <taxon>Bacteria</taxon>
        <taxon>Bacillati</taxon>
        <taxon>Bacillota</taxon>
        <taxon>Bacilli</taxon>
        <taxon>Bacillales</taxon>
        <taxon>Caryophanaceae</taxon>
        <taxon>Viridibacillus</taxon>
    </lineage>
</organism>
<evidence type="ECO:0000313" key="2">
    <source>
        <dbReference type="Proteomes" id="UP000019062"/>
    </source>
</evidence>
<proteinExistence type="predicted"/>
<dbReference type="RefSeq" id="WP_038185368.1">
    <property type="nucleotide sequence ID" value="NZ_ASQA01000028.1"/>
</dbReference>
<sequence length="332" mass="39219">MWKDEYVKLAFPIKASDLKIEEAQLYKYKNMPSSFFRYRAFNDNNIENLINEVEWQSYPSEFNDPYDARLTISIDTFKSEQFKRNFETYLTSFSKLSITFTQEEKMEILSNVNPSLKFFEIGLAHHPDIQNQPYTAKELASIIDKSIESEYERMIDKLRTSANTGNLIICFSEVNNNILLWSHYAENHTGFCIEYDFKLLGPKHVRCRMLEPVIYVDDLFDATIYYLETLADIKNHNNLFGIYPTISKSKQWQYEQEWRLIFPWGPGISLKDKERRSLSMPTPKKLYIGARASEENKEKIIQIAKQIHTPVYQKILDPSKFNLEEKVLYNPL</sequence>
<accession>W4EUD3</accession>
<name>W4EUD3_9BACL</name>
<gene>
    <name evidence="1" type="ORF">C176_12318</name>
</gene>
<evidence type="ECO:0008006" key="3">
    <source>
        <dbReference type="Google" id="ProtNLM"/>
    </source>
</evidence>
<dbReference type="Pfam" id="PF11185">
    <property type="entry name" value="DUF2971"/>
    <property type="match status" value="1"/>
</dbReference>
<keyword evidence="2" id="KW-1185">Reference proteome</keyword>